<accession>X0WTX1</accession>
<dbReference type="EMBL" id="BARS01033530">
    <property type="protein sequence ID" value="GAG26657.1"/>
    <property type="molecule type" value="Genomic_DNA"/>
</dbReference>
<proteinExistence type="predicted"/>
<organism evidence="1">
    <name type="scientific">marine sediment metagenome</name>
    <dbReference type="NCBI Taxonomy" id="412755"/>
    <lineage>
        <taxon>unclassified sequences</taxon>
        <taxon>metagenomes</taxon>
        <taxon>ecological metagenomes</taxon>
    </lineage>
</organism>
<evidence type="ECO:0000313" key="1">
    <source>
        <dbReference type="EMBL" id="GAG26657.1"/>
    </source>
</evidence>
<sequence>MKKRKPRKVKVIVTFIDDPNCLGYSTYYTNKDIKHRVKEILLDGAIKNLKIQIIKQTKPKGMVFGEESFDL</sequence>
<dbReference type="AlphaFoldDB" id="X0WTX1"/>
<reference evidence="1" key="1">
    <citation type="journal article" date="2014" name="Front. Microbiol.">
        <title>High frequency of phylogenetically diverse reductive dehalogenase-homologous genes in deep subseafloor sedimentary metagenomes.</title>
        <authorList>
            <person name="Kawai M."/>
            <person name="Futagami T."/>
            <person name="Toyoda A."/>
            <person name="Takaki Y."/>
            <person name="Nishi S."/>
            <person name="Hori S."/>
            <person name="Arai W."/>
            <person name="Tsubouchi T."/>
            <person name="Morono Y."/>
            <person name="Uchiyama I."/>
            <person name="Ito T."/>
            <person name="Fujiyama A."/>
            <person name="Inagaki F."/>
            <person name="Takami H."/>
        </authorList>
    </citation>
    <scope>NUCLEOTIDE SEQUENCE</scope>
    <source>
        <strain evidence="1">Expedition CK06-06</strain>
    </source>
</reference>
<protein>
    <submittedName>
        <fullName evidence="1">Uncharacterized protein</fullName>
    </submittedName>
</protein>
<name>X0WTX1_9ZZZZ</name>
<comment type="caution">
    <text evidence="1">The sequence shown here is derived from an EMBL/GenBank/DDBJ whole genome shotgun (WGS) entry which is preliminary data.</text>
</comment>
<gene>
    <name evidence="1" type="ORF">S01H1_51907</name>
</gene>